<feature type="domain" description="GPI inositol-deacylase winged helix" evidence="4">
    <location>
        <begin position="7"/>
        <end position="92"/>
    </location>
</feature>
<sequence length="281" mass="31124">MIEGIPAKLKKDAIRLLQFLVHSRQPLKLAEAKEVIATQVEDERPGFDVKRRLFHKTDVLKYCPSLVTVVYTTDKELHLAHFSVKEYLLEDDQFKVVTASISITRTCLTYLTDIKGSCQKIKRDFPLARYAAKVWADNAASAQASEDIVPAIVSFMENEVTFQRWTRLYQADRFWDDDPGPPRGSRLYYACLAGLIAPVRDFIGKGADVNAQGGEYGNALQAASSRGHQEIVKLLLDKGADVNAQGGQYGNALQAASEGGHQEIVKLLLDKGADDTSSRPP</sequence>
<feature type="repeat" description="ANK" evidence="3">
    <location>
        <begin position="215"/>
        <end position="247"/>
    </location>
</feature>
<comment type="caution">
    <text evidence="5">The sequence shown here is derived from an EMBL/GenBank/DDBJ whole genome shotgun (WGS) entry which is preliminary data.</text>
</comment>
<dbReference type="EMBL" id="MU865828">
    <property type="protein sequence ID" value="KAK4220431.1"/>
    <property type="molecule type" value="Genomic_DNA"/>
</dbReference>
<keyword evidence="1" id="KW-0677">Repeat</keyword>
<evidence type="ECO:0000256" key="3">
    <source>
        <dbReference type="PROSITE-ProRule" id="PRU00023"/>
    </source>
</evidence>
<reference evidence="5" key="2">
    <citation type="submission" date="2023-05" db="EMBL/GenBank/DDBJ databases">
        <authorList>
            <consortium name="Lawrence Berkeley National Laboratory"/>
            <person name="Steindorff A."/>
            <person name="Hensen N."/>
            <person name="Bonometti L."/>
            <person name="Westerberg I."/>
            <person name="Brannstrom I.O."/>
            <person name="Guillou S."/>
            <person name="Cros-Aarteil S."/>
            <person name="Calhoun S."/>
            <person name="Haridas S."/>
            <person name="Kuo A."/>
            <person name="Mondo S."/>
            <person name="Pangilinan J."/>
            <person name="Riley R."/>
            <person name="Labutti K."/>
            <person name="Andreopoulos B."/>
            <person name="Lipzen A."/>
            <person name="Chen C."/>
            <person name="Yanf M."/>
            <person name="Daum C."/>
            <person name="Ng V."/>
            <person name="Clum A."/>
            <person name="Ohm R."/>
            <person name="Martin F."/>
            <person name="Silar P."/>
            <person name="Natvig D."/>
            <person name="Lalanne C."/>
            <person name="Gautier V."/>
            <person name="Ament-Velasquez S.L."/>
            <person name="Kruys A."/>
            <person name="Hutchinson M.I."/>
            <person name="Powell A.J."/>
            <person name="Barry K."/>
            <person name="Miller A.N."/>
            <person name="Grigoriev I.V."/>
            <person name="Debuchy R."/>
            <person name="Gladieux P."/>
            <person name="Thoren M.H."/>
            <person name="Johannesson H."/>
        </authorList>
    </citation>
    <scope>NUCLEOTIDE SEQUENCE</scope>
    <source>
        <strain evidence="5">CBS 990.96</strain>
    </source>
</reference>
<evidence type="ECO:0000256" key="2">
    <source>
        <dbReference type="ARBA" id="ARBA00023043"/>
    </source>
</evidence>
<dbReference type="Gene3D" id="1.25.40.20">
    <property type="entry name" value="Ankyrin repeat-containing domain"/>
    <property type="match status" value="1"/>
</dbReference>
<reference evidence="5" key="1">
    <citation type="journal article" date="2023" name="Mol. Phylogenet. Evol.">
        <title>Genome-scale phylogeny and comparative genomics of the fungal order Sordariales.</title>
        <authorList>
            <person name="Hensen N."/>
            <person name="Bonometti L."/>
            <person name="Westerberg I."/>
            <person name="Brannstrom I.O."/>
            <person name="Guillou S."/>
            <person name="Cros-Aarteil S."/>
            <person name="Calhoun S."/>
            <person name="Haridas S."/>
            <person name="Kuo A."/>
            <person name="Mondo S."/>
            <person name="Pangilinan J."/>
            <person name="Riley R."/>
            <person name="LaButti K."/>
            <person name="Andreopoulos B."/>
            <person name="Lipzen A."/>
            <person name="Chen C."/>
            <person name="Yan M."/>
            <person name="Daum C."/>
            <person name="Ng V."/>
            <person name="Clum A."/>
            <person name="Steindorff A."/>
            <person name="Ohm R.A."/>
            <person name="Martin F."/>
            <person name="Silar P."/>
            <person name="Natvig D.O."/>
            <person name="Lalanne C."/>
            <person name="Gautier V."/>
            <person name="Ament-Velasquez S.L."/>
            <person name="Kruys A."/>
            <person name="Hutchinson M.I."/>
            <person name="Powell A.J."/>
            <person name="Barry K."/>
            <person name="Miller A.N."/>
            <person name="Grigoriev I.V."/>
            <person name="Debuchy R."/>
            <person name="Gladieux P."/>
            <person name="Hiltunen Thoren M."/>
            <person name="Johannesson H."/>
        </authorList>
    </citation>
    <scope>NUCLEOTIDE SEQUENCE</scope>
    <source>
        <strain evidence="5">CBS 990.96</strain>
    </source>
</reference>
<dbReference type="SUPFAM" id="SSF48403">
    <property type="entry name" value="Ankyrin repeat"/>
    <property type="match status" value="1"/>
</dbReference>
<dbReference type="InterPro" id="IPR002110">
    <property type="entry name" value="Ankyrin_rpt"/>
</dbReference>
<evidence type="ECO:0000313" key="6">
    <source>
        <dbReference type="Proteomes" id="UP001301958"/>
    </source>
</evidence>
<organism evidence="5 6">
    <name type="scientific">Podospora fimiseda</name>
    <dbReference type="NCBI Taxonomy" id="252190"/>
    <lineage>
        <taxon>Eukaryota</taxon>
        <taxon>Fungi</taxon>
        <taxon>Dikarya</taxon>
        <taxon>Ascomycota</taxon>
        <taxon>Pezizomycotina</taxon>
        <taxon>Sordariomycetes</taxon>
        <taxon>Sordariomycetidae</taxon>
        <taxon>Sordariales</taxon>
        <taxon>Podosporaceae</taxon>
        <taxon>Podospora</taxon>
    </lineage>
</organism>
<feature type="repeat" description="ANK" evidence="3">
    <location>
        <begin position="248"/>
        <end position="274"/>
    </location>
</feature>
<dbReference type="InterPro" id="IPR036770">
    <property type="entry name" value="Ankyrin_rpt-contain_sf"/>
</dbReference>
<dbReference type="Pfam" id="PF22939">
    <property type="entry name" value="WHD_GPIID"/>
    <property type="match status" value="1"/>
</dbReference>
<dbReference type="InterPro" id="IPR054471">
    <property type="entry name" value="GPIID_WHD"/>
</dbReference>
<dbReference type="PROSITE" id="PS50088">
    <property type="entry name" value="ANK_REPEAT"/>
    <property type="match status" value="2"/>
</dbReference>
<accession>A0AAN7BC68</accession>
<protein>
    <submittedName>
        <fullName evidence="5">Ankyrin repeat-containing domain protein</fullName>
    </submittedName>
</protein>
<dbReference type="SMART" id="SM00248">
    <property type="entry name" value="ANK"/>
    <property type="match status" value="3"/>
</dbReference>
<gene>
    <name evidence="5" type="ORF">QBC38DRAFT_215231</name>
</gene>
<evidence type="ECO:0000313" key="5">
    <source>
        <dbReference type="EMBL" id="KAK4220431.1"/>
    </source>
</evidence>
<dbReference type="AlphaFoldDB" id="A0AAN7BC68"/>
<dbReference type="Proteomes" id="UP001301958">
    <property type="component" value="Unassembled WGS sequence"/>
</dbReference>
<dbReference type="PROSITE" id="PS50297">
    <property type="entry name" value="ANK_REP_REGION"/>
    <property type="match status" value="2"/>
</dbReference>
<dbReference type="Pfam" id="PF12796">
    <property type="entry name" value="Ank_2"/>
    <property type="match status" value="1"/>
</dbReference>
<evidence type="ECO:0000256" key="1">
    <source>
        <dbReference type="ARBA" id="ARBA00022737"/>
    </source>
</evidence>
<keyword evidence="6" id="KW-1185">Reference proteome</keyword>
<dbReference type="PANTHER" id="PTHR24171">
    <property type="entry name" value="ANKYRIN REPEAT DOMAIN-CONTAINING PROTEIN 39-RELATED"/>
    <property type="match status" value="1"/>
</dbReference>
<proteinExistence type="predicted"/>
<name>A0AAN7BC68_9PEZI</name>
<evidence type="ECO:0000259" key="4">
    <source>
        <dbReference type="Pfam" id="PF22939"/>
    </source>
</evidence>
<keyword evidence="2 3" id="KW-0040">ANK repeat</keyword>